<dbReference type="InterPro" id="IPR001867">
    <property type="entry name" value="OmpR/PhoB-type_DNA-bd"/>
</dbReference>
<evidence type="ECO:0000259" key="3">
    <source>
        <dbReference type="PROSITE" id="PS51755"/>
    </source>
</evidence>
<sequence>MSDVRCNCPTCGAPLKPDHFSFDPDSGLVVAGGRFAVLPRREMQVFEYLLERRNRVVTRGQLFEEIYRRDDEPDNEAVVESHISKLRRKLVPLGIGITSERFKGYQLTMEVKHD</sequence>
<dbReference type="RefSeq" id="WP_170985524.1">
    <property type="nucleotide sequence ID" value="NZ_CP109968.1"/>
</dbReference>
<evidence type="ECO:0000313" key="5">
    <source>
        <dbReference type="Proteomes" id="UP000298735"/>
    </source>
</evidence>
<dbReference type="CDD" id="cd00383">
    <property type="entry name" value="trans_reg_C"/>
    <property type="match status" value="1"/>
</dbReference>
<dbReference type="GO" id="GO:0000160">
    <property type="term" value="P:phosphorelay signal transduction system"/>
    <property type="evidence" value="ECO:0007669"/>
    <property type="project" value="InterPro"/>
</dbReference>
<feature type="DNA-binding region" description="OmpR/PhoB-type" evidence="2">
    <location>
        <begin position="12"/>
        <end position="109"/>
    </location>
</feature>
<proteinExistence type="predicted"/>
<protein>
    <submittedName>
        <fullName evidence="4">Winged helix-turn-helix domain-containing protein</fullName>
    </submittedName>
</protein>
<accession>A0A9X9K8K8</accession>
<dbReference type="KEGG" id="asal:CFBP5507_07910"/>
<evidence type="ECO:0000313" key="4">
    <source>
        <dbReference type="EMBL" id="UYZ06186.1"/>
    </source>
</evidence>
<dbReference type="PROSITE" id="PS51755">
    <property type="entry name" value="OMPR_PHOB"/>
    <property type="match status" value="1"/>
</dbReference>
<organism evidence="4 5">
    <name type="scientific">Agrobacterium salinitolerans</name>
    <dbReference type="NCBI Taxonomy" id="1183413"/>
    <lineage>
        <taxon>Bacteria</taxon>
        <taxon>Pseudomonadati</taxon>
        <taxon>Pseudomonadota</taxon>
        <taxon>Alphaproteobacteria</taxon>
        <taxon>Hyphomicrobiales</taxon>
        <taxon>Rhizobiaceae</taxon>
        <taxon>Rhizobium/Agrobacterium group</taxon>
        <taxon>Agrobacterium</taxon>
    </lineage>
</organism>
<dbReference type="SMART" id="SM00862">
    <property type="entry name" value="Trans_reg_C"/>
    <property type="match status" value="1"/>
</dbReference>
<dbReference type="Pfam" id="PF00486">
    <property type="entry name" value="Trans_reg_C"/>
    <property type="match status" value="1"/>
</dbReference>
<name>A0A9X9K8K8_9HYPH</name>
<dbReference type="GO" id="GO:0003677">
    <property type="term" value="F:DNA binding"/>
    <property type="evidence" value="ECO:0007669"/>
    <property type="project" value="UniProtKB-UniRule"/>
</dbReference>
<feature type="domain" description="OmpR/PhoB-type" evidence="3">
    <location>
        <begin position="12"/>
        <end position="109"/>
    </location>
</feature>
<evidence type="ECO:0000256" key="2">
    <source>
        <dbReference type="PROSITE-ProRule" id="PRU01091"/>
    </source>
</evidence>
<dbReference type="GO" id="GO:0006355">
    <property type="term" value="P:regulation of DNA-templated transcription"/>
    <property type="evidence" value="ECO:0007669"/>
    <property type="project" value="InterPro"/>
</dbReference>
<dbReference type="AlphaFoldDB" id="A0A9X9K8K8"/>
<dbReference type="Proteomes" id="UP000298735">
    <property type="component" value="Chromosome Circular"/>
</dbReference>
<dbReference type="EMBL" id="CP109968">
    <property type="protein sequence ID" value="UYZ06186.1"/>
    <property type="molecule type" value="Genomic_DNA"/>
</dbReference>
<dbReference type="Gene3D" id="1.10.10.10">
    <property type="entry name" value="Winged helix-like DNA-binding domain superfamily/Winged helix DNA-binding domain"/>
    <property type="match status" value="1"/>
</dbReference>
<dbReference type="SUPFAM" id="SSF46894">
    <property type="entry name" value="C-terminal effector domain of the bipartite response regulators"/>
    <property type="match status" value="1"/>
</dbReference>
<evidence type="ECO:0000256" key="1">
    <source>
        <dbReference type="ARBA" id="ARBA00023125"/>
    </source>
</evidence>
<dbReference type="InterPro" id="IPR016032">
    <property type="entry name" value="Sig_transdc_resp-reg_C-effctor"/>
</dbReference>
<reference evidence="4" key="1">
    <citation type="submission" date="2022-10" db="EMBL/GenBank/DDBJ databases">
        <title>Complete genome sequence of Agrobacterium salinitolerans CFBP5507.</title>
        <authorList>
            <person name="Tchabashvili S."/>
            <person name="Yen H.-C."/>
            <person name="Haryono M."/>
            <person name="Lin Y.-C."/>
            <person name="Lai E.-M."/>
            <person name="Kuo C.-H."/>
        </authorList>
    </citation>
    <scope>NUCLEOTIDE SEQUENCE</scope>
    <source>
        <strain evidence="4">CFBP5507</strain>
    </source>
</reference>
<gene>
    <name evidence="4" type="ORF">CFBP5507_07910</name>
</gene>
<keyword evidence="1 2" id="KW-0238">DNA-binding</keyword>
<dbReference type="InterPro" id="IPR036388">
    <property type="entry name" value="WH-like_DNA-bd_sf"/>
</dbReference>